<evidence type="ECO:0008006" key="3">
    <source>
        <dbReference type="Google" id="ProtNLM"/>
    </source>
</evidence>
<accession>A0ABZ2L2C3</accession>
<evidence type="ECO:0000313" key="1">
    <source>
        <dbReference type="EMBL" id="WXB05091.1"/>
    </source>
</evidence>
<reference evidence="1" key="1">
    <citation type="submission" date="2021-12" db="EMBL/GenBank/DDBJ databases">
        <title>Discovery of the Pendulisporaceae a myxobacterial family with distinct sporulation behavior and unique specialized metabolism.</title>
        <authorList>
            <person name="Garcia R."/>
            <person name="Popoff A."/>
            <person name="Bader C.D."/>
            <person name="Loehr J."/>
            <person name="Walesch S."/>
            <person name="Walt C."/>
            <person name="Boldt J."/>
            <person name="Bunk B."/>
            <person name="Haeckl F.J.F.P.J."/>
            <person name="Gunesch A.P."/>
            <person name="Birkelbach J."/>
            <person name="Nuebel U."/>
            <person name="Pietschmann T."/>
            <person name="Bach T."/>
            <person name="Mueller R."/>
        </authorList>
    </citation>
    <scope>NUCLEOTIDE SEQUENCE</scope>
    <source>
        <strain evidence="1">MSr11367</strain>
    </source>
</reference>
<dbReference type="Proteomes" id="UP001374803">
    <property type="component" value="Chromosome"/>
</dbReference>
<proteinExistence type="predicted"/>
<evidence type="ECO:0000313" key="2">
    <source>
        <dbReference type="Proteomes" id="UP001374803"/>
    </source>
</evidence>
<keyword evidence="2" id="KW-1185">Reference proteome</keyword>
<dbReference type="RefSeq" id="WP_394834733.1">
    <property type="nucleotide sequence ID" value="NZ_CP089929.1"/>
</dbReference>
<dbReference type="EMBL" id="CP089983">
    <property type="protein sequence ID" value="WXB05091.1"/>
    <property type="molecule type" value="Genomic_DNA"/>
</dbReference>
<name>A0ABZ2L2C3_9BACT</name>
<organism evidence="1 2">
    <name type="scientific">Pendulispora rubella</name>
    <dbReference type="NCBI Taxonomy" id="2741070"/>
    <lineage>
        <taxon>Bacteria</taxon>
        <taxon>Pseudomonadati</taxon>
        <taxon>Myxococcota</taxon>
        <taxon>Myxococcia</taxon>
        <taxon>Myxococcales</taxon>
        <taxon>Sorangiineae</taxon>
        <taxon>Pendulisporaceae</taxon>
        <taxon>Pendulispora</taxon>
    </lineage>
</organism>
<gene>
    <name evidence="1" type="ORF">LVJ94_50385</name>
</gene>
<sequence length="358" mass="39013">MRKFAVIAEAERFGAELVSVDEERADAVEYLFRNGTGRHFYGEVHGDDPPGGLSVHRGEHHGILPCGVPAPAAFLPAHGSWWSSDPTLAWTLDQLEATLGLCHLDWNWYPTRRRREYYPADWGIQLRPLASGAHVAVRGLQGGSFDAATIVGISSFLRMAWAIQTALHQAPHAAPAYEAYPTAFGDRACHRLHDDGPWFDSSTEHQVGSVLESVLSSLQGNEVTLGELSAKRAKLLEEALPASGADAPILGVLGSAGALSRTKILVLTTTRAFLRYEFADGSSVHRSFPWSDVTEVHPASNDREDVFLRCKSLGWIPIPGCRRAREVANAFRTLAIMMGYMGQGIFDQPAEVDTLGGT</sequence>
<protein>
    <recommendedName>
        <fullName evidence="3">PRTRC system protein F</fullName>
    </recommendedName>
</protein>